<reference evidence="1 2" key="1">
    <citation type="journal article" date="2010" name="J. Bacteriol.">
        <title>Genome sequence of the oligotrophic marine Gammaproteobacterium HTCC2143, isolated from the Oregon Coast.</title>
        <authorList>
            <person name="Oh H.M."/>
            <person name="Kang I."/>
            <person name="Ferriera S."/>
            <person name="Giovannoni S.J."/>
            <person name="Cho J.C."/>
        </authorList>
    </citation>
    <scope>NUCLEOTIDE SEQUENCE [LARGE SCALE GENOMIC DNA]</scope>
    <source>
        <strain evidence="1 2">HTCC2143</strain>
    </source>
</reference>
<gene>
    <name evidence="1" type="ORF">GP2143_13906</name>
</gene>
<proteinExistence type="predicted"/>
<accession>A0Y8A1</accession>
<evidence type="ECO:0008006" key="3">
    <source>
        <dbReference type="Google" id="ProtNLM"/>
    </source>
</evidence>
<dbReference type="NCBIfam" id="TIGR02532">
    <property type="entry name" value="IV_pilin_GFxxxE"/>
    <property type="match status" value="1"/>
</dbReference>
<evidence type="ECO:0000313" key="2">
    <source>
        <dbReference type="Proteomes" id="UP000004931"/>
    </source>
</evidence>
<organism evidence="1 2">
    <name type="scientific">marine gamma proteobacterium HTCC2143</name>
    <dbReference type="NCBI Taxonomy" id="247633"/>
    <lineage>
        <taxon>Bacteria</taxon>
        <taxon>Pseudomonadati</taxon>
        <taxon>Pseudomonadota</taxon>
        <taxon>Gammaproteobacteria</taxon>
        <taxon>Cellvibrionales</taxon>
        <taxon>Spongiibacteraceae</taxon>
        <taxon>BD1-7 clade</taxon>
    </lineage>
</organism>
<comment type="caution">
    <text evidence="1">The sequence shown here is derived from an EMBL/GenBank/DDBJ whole genome shotgun (WGS) entry which is preliminary data.</text>
</comment>
<keyword evidence="2" id="KW-1185">Reference proteome</keyword>
<dbReference type="AlphaFoldDB" id="A0Y8A1"/>
<evidence type="ECO:0000313" key="1">
    <source>
        <dbReference type="EMBL" id="EAW32355.1"/>
    </source>
</evidence>
<protein>
    <recommendedName>
        <fullName evidence="3">Prepilin-type N-terminal cleavage/methylation domain-containing protein</fullName>
    </recommendedName>
</protein>
<sequence length="60" mass="6501">MGFTLIECIGVSVISSALMAIAVSRFINTSADARTAIVIVNYLTSRQYLMINETGDVYPV</sequence>
<dbReference type="Proteomes" id="UP000004931">
    <property type="component" value="Unassembled WGS sequence"/>
</dbReference>
<name>A0Y8A1_9GAMM</name>
<dbReference type="InterPro" id="IPR012902">
    <property type="entry name" value="N_methyl_site"/>
</dbReference>
<dbReference type="EMBL" id="AAVT01000001">
    <property type="protein sequence ID" value="EAW32355.1"/>
    <property type="molecule type" value="Genomic_DNA"/>
</dbReference>